<evidence type="ECO:0000313" key="2">
    <source>
        <dbReference type="Proteomes" id="UP001595818"/>
    </source>
</evidence>
<dbReference type="SUPFAM" id="SSF51445">
    <property type="entry name" value="(Trans)glycosidases"/>
    <property type="match status" value="1"/>
</dbReference>
<sequence>MKSIFFFIIGILGIMGHSYSQSPLTSTIDPGKYDGTWWNRAPVRLVQTNLREIDADMDTDAYVQSMVDASASVVLLNVGGIVANYPTELPFQYRNTFMEGDLVGELVEKLHAQGIKVIGRFDFSKINESLAAQKPGWLYVGTAGNTVNFNGQVHTCVNGGYQQDYSLEILTEAITRYPLDGIFFNMIGYQTRDYGGEEHGICQCDNCKRRFKEITGEELPRSANPGDPLHQEYNAFKKETSEALFTKISHHIRNLDPGLMIKTYTDVGVDMISHESGSSLSSAYEWNYHATDNVKRVLGSYNNRSPMNLLIYFQAIGFRHVGTSPHLAKVWMLENMLHGAPLGFVVIGTLVNYEDRIFIPTLNELYGFHRENENLFTNLQPVNKVALVRGAGDEYRGIIKLLTEEHIMYDIIEPAVIGNDRMPRELDDYEVVILADVRNMDDELIAYIDNYVERGGKILATGFTSTQDGFGTPLDRIRLQSLGVKPAYEVFPQTKSTYLRVTADDKSFLGEEEFKDFSIMMMYSDFLKCETAENGRGFMRLIPETMFGPPEKSYFTEAEVTATHGLFSQVSGQGKTAFIPWKIGSQYYFKGNYSHKALFVNTLQNLLELEKTLQTDASPMIEMTHLANRNGAFEWIGMINHSGQIGATLGGPVPIYNTHIRFKPQKSVKEIRLLRSGKSIDFKQVDGWVECRVPELNDFEMVLCLY</sequence>
<dbReference type="InterPro" id="IPR028212">
    <property type="entry name" value="GHL6"/>
</dbReference>
<name>A0ABV9SWK4_9BACT</name>
<dbReference type="EMBL" id="JBHSJJ010000002">
    <property type="protein sequence ID" value="MFC4870796.1"/>
    <property type="molecule type" value="Genomic_DNA"/>
</dbReference>
<evidence type="ECO:0008006" key="3">
    <source>
        <dbReference type="Google" id="ProtNLM"/>
    </source>
</evidence>
<accession>A0ABV9SWK4</accession>
<dbReference type="CDD" id="cd03143">
    <property type="entry name" value="A4_beta-galactosidase_middle_domain"/>
    <property type="match status" value="1"/>
</dbReference>
<keyword evidence="2" id="KW-1185">Reference proteome</keyword>
<dbReference type="Pfam" id="PF14871">
    <property type="entry name" value="GHL6"/>
    <property type="match status" value="1"/>
</dbReference>
<comment type="caution">
    <text evidence="1">The sequence shown here is derived from an EMBL/GenBank/DDBJ whole genome shotgun (WGS) entry which is preliminary data.</text>
</comment>
<evidence type="ECO:0000313" key="1">
    <source>
        <dbReference type="EMBL" id="MFC4870796.1"/>
    </source>
</evidence>
<proteinExistence type="predicted"/>
<dbReference type="InterPro" id="IPR029062">
    <property type="entry name" value="Class_I_gatase-like"/>
</dbReference>
<dbReference type="SUPFAM" id="SSF52317">
    <property type="entry name" value="Class I glutamine amidotransferase-like"/>
    <property type="match status" value="1"/>
</dbReference>
<dbReference type="InterPro" id="IPR017853">
    <property type="entry name" value="GH"/>
</dbReference>
<dbReference type="Gene3D" id="3.40.50.880">
    <property type="match status" value="1"/>
</dbReference>
<gene>
    <name evidence="1" type="ORF">ACFPFU_03800</name>
</gene>
<dbReference type="RefSeq" id="WP_377061673.1">
    <property type="nucleotide sequence ID" value="NZ_JBHSJJ010000002.1"/>
</dbReference>
<organism evidence="1 2">
    <name type="scientific">Negadavirga shengliensis</name>
    <dbReference type="NCBI Taxonomy" id="1389218"/>
    <lineage>
        <taxon>Bacteria</taxon>
        <taxon>Pseudomonadati</taxon>
        <taxon>Bacteroidota</taxon>
        <taxon>Cytophagia</taxon>
        <taxon>Cytophagales</taxon>
        <taxon>Cyclobacteriaceae</taxon>
        <taxon>Negadavirga</taxon>
    </lineage>
</organism>
<dbReference type="Proteomes" id="UP001595818">
    <property type="component" value="Unassembled WGS sequence"/>
</dbReference>
<protein>
    <recommendedName>
        <fullName evidence="3">Beta-galactosidase trimerisation domain-containing protein</fullName>
    </recommendedName>
</protein>
<dbReference type="Gene3D" id="3.20.20.80">
    <property type="entry name" value="Glycosidases"/>
    <property type="match status" value="1"/>
</dbReference>
<reference evidence="2" key="1">
    <citation type="journal article" date="2019" name="Int. J. Syst. Evol. Microbiol.">
        <title>The Global Catalogue of Microorganisms (GCM) 10K type strain sequencing project: providing services to taxonomists for standard genome sequencing and annotation.</title>
        <authorList>
            <consortium name="The Broad Institute Genomics Platform"/>
            <consortium name="The Broad Institute Genome Sequencing Center for Infectious Disease"/>
            <person name="Wu L."/>
            <person name="Ma J."/>
        </authorList>
    </citation>
    <scope>NUCLEOTIDE SEQUENCE [LARGE SCALE GENOMIC DNA]</scope>
    <source>
        <strain evidence="2">CGMCC 4.7466</strain>
    </source>
</reference>